<reference evidence="2" key="1">
    <citation type="submission" date="2018-06" db="EMBL/GenBank/DDBJ databases">
        <authorList>
            <person name="Zhirakovskaya E."/>
        </authorList>
    </citation>
    <scope>NUCLEOTIDE SEQUENCE</scope>
</reference>
<evidence type="ECO:0008006" key="3">
    <source>
        <dbReference type="Google" id="ProtNLM"/>
    </source>
</evidence>
<dbReference type="InterPro" id="IPR007475">
    <property type="entry name" value="UbiK"/>
</dbReference>
<dbReference type="Pfam" id="PF04380">
    <property type="entry name" value="BMFP"/>
    <property type="match status" value="1"/>
</dbReference>
<feature type="coiled-coil region" evidence="1">
    <location>
        <begin position="52"/>
        <end position="79"/>
    </location>
</feature>
<proteinExistence type="inferred from homology"/>
<name>A0A3B1AMX0_9ZZZZ</name>
<keyword evidence="1" id="KW-0175">Coiled coil</keyword>
<organism evidence="2">
    <name type="scientific">hydrothermal vent metagenome</name>
    <dbReference type="NCBI Taxonomy" id="652676"/>
    <lineage>
        <taxon>unclassified sequences</taxon>
        <taxon>metagenomes</taxon>
        <taxon>ecological metagenomes</taxon>
    </lineage>
</organism>
<dbReference type="EMBL" id="UOFU01000222">
    <property type="protein sequence ID" value="VAX01234.1"/>
    <property type="molecule type" value="Genomic_DNA"/>
</dbReference>
<gene>
    <name evidence="2" type="ORF">MNBD_GAMMA20-2544</name>
</gene>
<dbReference type="GO" id="GO:0005829">
    <property type="term" value="C:cytosol"/>
    <property type="evidence" value="ECO:0007669"/>
    <property type="project" value="TreeGrafter"/>
</dbReference>
<accession>A0A3B1AMX0</accession>
<dbReference type="AlphaFoldDB" id="A0A3B1AMX0"/>
<dbReference type="PANTHER" id="PTHR38040">
    <property type="entry name" value="UBIQUINONE BIOSYNTHESIS ACCESSORY FACTOR UBIK"/>
    <property type="match status" value="1"/>
</dbReference>
<evidence type="ECO:0000256" key="1">
    <source>
        <dbReference type="SAM" id="Coils"/>
    </source>
</evidence>
<dbReference type="HAMAP" id="MF_02216">
    <property type="entry name" value="UbiK"/>
    <property type="match status" value="1"/>
</dbReference>
<dbReference type="PANTHER" id="PTHR38040:SF1">
    <property type="entry name" value="UBIQUINONE BIOSYNTHESIS ACCESSORY FACTOR UBIK"/>
    <property type="match status" value="1"/>
</dbReference>
<sequence>MFDAKQLDELTRNVFNILPAGAEDMQRDIEKNLHSVLQSALAKLDLVTREEFEVQSAVLARTRQKLEDLEKRVALLEAE</sequence>
<protein>
    <recommendedName>
        <fullName evidence="3">Ubiquinone biosynthesis accessory factor UbiK</fullName>
    </recommendedName>
</protein>
<evidence type="ECO:0000313" key="2">
    <source>
        <dbReference type="EMBL" id="VAX01234.1"/>
    </source>
</evidence>